<reference evidence="1 2" key="1">
    <citation type="submission" date="2013-06" db="EMBL/GenBank/DDBJ databases">
        <authorList>
            <person name="Weinstock G."/>
            <person name="Sodergren E."/>
            <person name="Lobos E.A."/>
            <person name="Fulton L."/>
            <person name="Fulton R."/>
            <person name="Courtney L."/>
            <person name="Fronick C."/>
            <person name="O'Laughlin M."/>
            <person name="Godfrey J."/>
            <person name="Wilson R.M."/>
            <person name="Miner T."/>
            <person name="Farmer C."/>
            <person name="Delehaunty K."/>
            <person name="Cordes M."/>
            <person name="Minx P."/>
            <person name="Tomlinson C."/>
            <person name="Chen J."/>
            <person name="Wollam A."/>
            <person name="Pepin K.H."/>
            <person name="Bhonagiri V."/>
            <person name="Zhang X."/>
            <person name="Warren W."/>
            <person name="Mitreva M."/>
            <person name="Mardis E.R."/>
            <person name="Wilson R.K."/>
        </authorList>
    </citation>
    <scope>NUCLEOTIDE SEQUENCE [LARGE SCALE GENOMIC DNA]</scope>
    <source>
        <strain evidence="1 2">ATCC 14869</strain>
    </source>
</reference>
<dbReference type="Proteomes" id="UP000016644">
    <property type="component" value="Unassembled WGS sequence"/>
</dbReference>
<comment type="caution">
    <text evidence="1">The sequence shown here is derived from an EMBL/GenBank/DDBJ whole genome shotgun (WGS) entry which is preliminary data.</text>
</comment>
<evidence type="ECO:0000313" key="1">
    <source>
        <dbReference type="EMBL" id="ERK45812.1"/>
    </source>
</evidence>
<proteinExistence type="predicted"/>
<organism evidence="1 2">
    <name type="scientific">Levilactobacillus brevis ATCC 14869 = DSM 20054</name>
    <dbReference type="NCBI Taxonomy" id="649758"/>
    <lineage>
        <taxon>Bacteria</taxon>
        <taxon>Bacillati</taxon>
        <taxon>Bacillota</taxon>
        <taxon>Bacilli</taxon>
        <taxon>Lactobacillales</taxon>
        <taxon>Lactobacillaceae</taxon>
        <taxon>Levilactobacillus</taxon>
    </lineage>
</organism>
<accession>U2R552</accession>
<dbReference type="HOGENOM" id="CLU_2717238_0_0_9"/>
<evidence type="ECO:0000313" key="2">
    <source>
        <dbReference type="Proteomes" id="UP000016644"/>
    </source>
</evidence>
<dbReference type="EMBL" id="AWVK01000006">
    <property type="protein sequence ID" value="ERK45812.1"/>
    <property type="molecule type" value="Genomic_DNA"/>
</dbReference>
<name>U2R552_LEVBR</name>
<gene>
    <name evidence="1" type="ORF">HMPREF0495_00205</name>
</gene>
<dbReference type="AlphaFoldDB" id="U2R552"/>
<sequence length="72" mass="7944">MAIAQLKPFLSALKCLNTLGPRLKVASIQYTRFFNAFAITPECTASSITFVISSPEDTAINEIIIRIDKQVI</sequence>
<protein>
    <submittedName>
        <fullName evidence="1">Uncharacterized protein</fullName>
    </submittedName>
</protein>